<evidence type="ECO:0000259" key="6">
    <source>
        <dbReference type="Pfam" id="PF17389"/>
    </source>
</evidence>
<evidence type="ECO:0000259" key="4">
    <source>
        <dbReference type="Pfam" id="PF05592"/>
    </source>
</evidence>
<dbReference type="EC" id="3.2.1.40" evidence="2"/>
<feature type="domain" description="Alpha-L-rhamnosidase six-hairpin glycosidase" evidence="6">
    <location>
        <begin position="663"/>
        <end position="1047"/>
    </location>
</feature>
<dbReference type="InterPro" id="IPR035396">
    <property type="entry name" value="Bac_rhamnosid6H"/>
</dbReference>
<dbReference type="Proteomes" id="UP001501295">
    <property type="component" value="Unassembled WGS sequence"/>
</dbReference>
<feature type="domain" description="Bacterial alpha-L-rhamnosidase N-terminal" evidence="5">
    <location>
        <begin position="367"/>
        <end position="517"/>
    </location>
</feature>
<feature type="domain" description="Alpha-L-rhamnosidase C-terminal" evidence="7">
    <location>
        <begin position="1049"/>
        <end position="1115"/>
    </location>
</feature>
<dbReference type="SUPFAM" id="SSF48208">
    <property type="entry name" value="Six-hairpin glycosidases"/>
    <property type="match status" value="1"/>
</dbReference>
<dbReference type="InterPro" id="IPR016007">
    <property type="entry name" value="Alpha_rhamnosid"/>
</dbReference>
<dbReference type="InterPro" id="IPR008902">
    <property type="entry name" value="Rhamnosid_concanavalin"/>
</dbReference>
<comment type="catalytic activity">
    <reaction evidence="1">
        <text>Hydrolysis of terminal non-reducing alpha-L-rhamnose residues in alpha-L-rhamnosides.</text>
        <dbReference type="EC" id="3.2.1.40"/>
    </reaction>
</comment>
<dbReference type="RefSeq" id="WP_345372067.1">
    <property type="nucleotide sequence ID" value="NZ_BAABLM010000001.1"/>
</dbReference>
<sequence>MSTPRLTHLRVNRLERPLAVGDGSPRFGWRLESEEYDHRQVAYRIRVETAAGHPAWDSGEVRSDVSQAIAFGQGGSEALALEPETAYRWRVEIEDDRGRLLGAESTFETAFFGTTVDAWRGARWIGADRPPLDAASLVVYRIRGRLTVPEGSSGASLVLGADDFRLGNDLFNEFRIRGANHVRFEIDVADPARPALRIHRRGYAPGEADETLLTTVDDSRSTNIGVLLPPERAHLENAIELVCESSTFHVLINGVELVADGSPEFQVNPRGLDDVASFPNLCSIGFEAAPGQTFAVRGYEVLTYREPQTALFDERDHGVFEGLPGVTVDGGTIRVDGGADGLLAAVDPSRDSLPVLRRTVVTRPGWRNARASITARGVYELRVNGVRVGEDWFNPGSSDYRHTIDYSVYDLTDLLRDGENTITAALAPGWWADMVSFQETNTGFYGDRPALLCHLRIDNEDGATDFVVSKPGEWEVSVSGPVRSGSFFQGERYDARLEANLDEDARGWVPATSIPPLERNARPALVAKVDRPVQAYETLPARLIGEVRPGSDSWLYDLGVNMVGVPRITLEGRAGQEIVIRTAEVLYPALPEYVERDVDGLPMTENLREALSTDVYICRDGAQTYTPRFTFHGFQYLEISGTGGPLPDTAVTGVVLSSIDEVTGTLETSNPLVDRLMANITRSQLGNFLSIPTDCPQRNERMGWTEAVTEFARTASFTADVSTFTERWLSVLRDSQVTDELLVGRSDMTGFYDVDTADVGNADTGGRKPFGGEYVVGMYPSYAPSYDAALSWGTPWSSAGVLVPYDLYRHYGSTVVIEESFDSMLAYLEAMATLRLPGSEHLSVDGGICGDWLSLDKPPSDYTDVAIYVFLLRAFGEMAAAIGRTDVAEDYAREYALARQEWNDRFIDSATGTLRGDASAPISQSSTTIALFYGLPFDEFVPTVFASLCEKVVAGHDGVAFGITTGMFTTPMITHVLSDHGRSDLAFGMLENTAFPSWLYPVTQGATSTWERWNSYTAEEGFGGNNAMNSFNHFSLGAVGAWLLNRVGGIDRNPARVGMQHFVFHPVPAGRLQSARATVVTDHGRVESDWSWDAARTVWTCLLRVPANTTATVDLEWAGGKAFDLGSGAWSLVFDDGAVHVDRAASAALVR</sequence>
<keyword evidence="3" id="KW-0378">Hydrolase</keyword>
<evidence type="ECO:0000259" key="5">
    <source>
        <dbReference type="Pfam" id="PF08531"/>
    </source>
</evidence>
<evidence type="ECO:0000259" key="7">
    <source>
        <dbReference type="Pfam" id="PF17390"/>
    </source>
</evidence>
<dbReference type="InterPro" id="IPR012341">
    <property type="entry name" value="6hp_glycosidase-like_sf"/>
</dbReference>
<reference evidence="9" key="1">
    <citation type="journal article" date="2019" name="Int. J. Syst. Evol. Microbiol.">
        <title>The Global Catalogue of Microorganisms (GCM) 10K type strain sequencing project: providing services to taxonomists for standard genome sequencing and annotation.</title>
        <authorList>
            <consortium name="The Broad Institute Genomics Platform"/>
            <consortium name="The Broad Institute Genome Sequencing Center for Infectious Disease"/>
            <person name="Wu L."/>
            <person name="Ma J."/>
        </authorList>
    </citation>
    <scope>NUCLEOTIDE SEQUENCE [LARGE SCALE GENOMIC DNA]</scope>
    <source>
        <strain evidence="9">JCM 18956</strain>
    </source>
</reference>
<dbReference type="InterPro" id="IPR008928">
    <property type="entry name" value="6-hairpin_glycosidase_sf"/>
</dbReference>
<dbReference type="Gene3D" id="2.60.40.10">
    <property type="entry name" value="Immunoglobulins"/>
    <property type="match status" value="1"/>
</dbReference>
<evidence type="ECO:0000256" key="3">
    <source>
        <dbReference type="ARBA" id="ARBA00022801"/>
    </source>
</evidence>
<protein>
    <recommendedName>
        <fullName evidence="2">alpha-L-rhamnosidase</fullName>
        <ecNumber evidence="2">3.2.1.40</ecNumber>
    </recommendedName>
</protein>
<dbReference type="Gene3D" id="2.60.420.10">
    <property type="entry name" value="Maltose phosphorylase, domain 3"/>
    <property type="match status" value="1"/>
</dbReference>
<evidence type="ECO:0000256" key="1">
    <source>
        <dbReference type="ARBA" id="ARBA00001445"/>
    </source>
</evidence>
<gene>
    <name evidence="8" type="ORF">GCM10025780_01520</name>
</gene>
<proteinExistence type="predicted"/>
<dbReference type="EMBL" id="BAABLM010000001">
    <property type="protein sequence ID" value="GAA4664343.1"/>
    <property type="molecule type" value="Genomic_DNA"/>
</dbReference>
<dbReference type="InterPro" id="IPR013783">
    <property type="entry name" value="Ig-like_fold"/>
</dbReference>
<dbReference type="Pfam" id="PF25788">
    <property type="entry name" value="Ig_Rha78A_N"/>
    <property type="match status" value="1"/>
</dbReference>
<evidence type="ECO:0000313" key="9">
    <source>
        <dbReference type="Proteomes" id="UP001501295"/>
    </source>
</evidence>
<dbReference type="Gene3D" id="1.50.10.10">
    <property type="match status" value="1"/>
</dbReference>
<accession>A0ABP8VHR9</accession>
<dbReference type="Gene3D" id="2.60.120.260">
    <property type="entry name" value="Galactose-binding domain-like"/>
    <property type="match status" value="2"/>
</dbReference>
<dbReference type="Pfam" id="PF08531">
    <property type="entry name" value="Bac_rhamnosid_N"/>
    <property type="match status" value="1"/>
</dbReference>
<dbReference type="InterPro" id="IPR035398">
    <property type="entry name" value="Bac_rhamnosid_C"/>
</dbReference>
<dbReference type="Pfam" id="PF17390">
    <property type="entry name" value="Bac_rhamnosid_C"/>
    <property type="match status" value="1"/>
</dbReference>
<dbReference type="Pfam" id="PF05592">
    <property type="entry name" value="Bac_rhamnosid"/>
    <property type="match status" value="1"/>
</dbReference>
<keyword evidence="9" id="KW-1185">Reference proteome</keyword>
<dbReference type="Pfam" id="PF17389">
    <property type="entry name" value="Bac_rhamnosid6H"/>
    <property type="match status" value="1"/>
</dbReference>
<name>A0ABP8VHR9_9MICO</name>
<comment type="caution">
    <text evidence="8">The sequence shown here is derived from an EMBL/GenBank/DDBJ whole genome shotgun (WGS) entry which is preliminary data.</text>
</comment>
<dbReference type="InterPro" id="IPR013737">
    <property type="entry name" value="Bac_rhamnosid_N"/>
</dbReference>
<dbReference type="PANTHER" id="PTHR33307:SF6">
    <property type="entry name" value="ALPHA-RHAMNOSIDASE (EUROFUNG)-RELATED"/>
    <property type="match status" value="1"/>
</dbReference>
<feature type="domain" description="Alpha-L-rhamnosidase concanavalin-like" evidence="4">
    <location>
        <begin position="550"/>
        <end position="656"/>
    </location>
</feature>
<evidence type="ECO:0000313" key="8">
    <source>
        <dbReference type="EMBL" id="GAA4664343.1"/>
    </source>
</evidence>
<dbReference type="PANTHER" id="PTHR33307">
    <property type="entry name" value="ALPHA-RHAMNOSIDASE (EUROFUNG)"/>
    <property type="match status" value="1"/>
</dbReference>
<evidence type="ECO:0000256" key="2">
    <source>
        <dbReference type="ARBA" id="ARBA00012652"/>
    </source>
</evidence>
<organism evidence="8 9">
    <name type="scientific">Frondihabitans cladoniiphilus</name>
    <dbReference type="NCBI Taxonomy" id="715785"/>
    <lineage>
        <taxon>Bacteria</taxon>
        <taxon>Bacillati</taxon>
        <taxon>Actinomycetota</taxon>
        <taxon>Actinomycetes</taxon>
        <taxon>Micrococcales</taxon>
        <taxon>Microbacteriaceae</taxon>
        <taxon>Frondihabitans</taxon>
    </lineage>
</organism>